<evidence type="ECO:0000313" key="7">
    <source>
        <dbReference type="EMBL" id="CAH1725530.1"/>
    </source>
</evidence>
<organism evidence="7 8">
    <name type="scientific">Aphis gossypii</name>
    <name type="common">Cotton aphid</name>
    <dbReference type="NCBI Taxonomy" id="80765"/>
    <lineage>
        <taxon>Eukaryota</taxon>
        <taxon>Metazoa</taxon>
        <taxon>Ecdysozoa</taxon>
        <taxon>Arthropoda</taxon>
        <taxon>Hexapoda</taxon>
        <taxon>Insecta</taxon>
        <taxon>Pterygota</taxon>
        <taxon>Neoptera</taxon>
        <taxon>Paraneoptera</taxon>
        <taxon>Hemiptera</taxon>
        <taxon>Sternorrhyncha</taxon>
        <taxon>Aphidomorpha</taxon>
        <taxon>Aphidoidea</taxon>
        <taxon>Aphididae</taxon>
        <taxon>Aphidini</taxon>
        <taxon>Aphis</taxon>
        <taxon>Aphis</taxon>
    </lineage>
</organism>
<feature type="binding site" evidence="6">
    <location>
        <begin position="117"/>
        <end position="118"/>
    </location>
    <ligand>
        <name>substrate</name>
    </ligand>
</feature>
<reference evidence="7" key="2">
    <citation type="submission" date="2022-10" db="EMBL/GenBank/DDBJ databases">
        <authorList>
            <consortium name="ENA_rothamsted_submissions"/>
            <consortium name="culmorum"/>
            <person name="King R."/>
        </authorList>
    </citation>
    <scope>NUCLEOTIDE SEQUENCE</scope>
</reference>
<dbReference type="AlphaFoldDB" id="A0A9P0NJ31"/>
<keyword evidence="4" id="KW-0413">Isomerase</keyword>
<dbReference type="Gene3D" id="3.40.50.1240">
    <property type="entry name" value="Phosphoglycerate mutase-like"/>
    <property type="match status" value="1"/>
</dbReference>
<sequence length="160" mass="18774">MTGKRIVVMARHGESEWSKNNVFCGWYDSHLSDRGTNEALECAQLLKQSNYKFDKAYTSLLTRAHQTLKIITEHIDQPNLPVEESWRLNERHYGALTGFNKAELAEQYGENQVQIWRRSFDVLPPEMDKSHAYYMSIWCHPKIVAHSYTTSEKFPFYRIA</sequence>
<dbReference type="EMBL" id="OU899035">
    <property type="protein sequence ID" value="CAH1725530.1"/>
    <property type="molecule type" value="Genomic_DNA"/>
</dbReference>
<dbReference type="InterPro" id="IPR005952">
    <property type="entry name" value="Phosphogly_mut1"/>
</dbReference>
<dbReference type="EC" id="5.4.2.11" evidence="2"/>
<dbReference type="GO" id="GO:0006096">
    <property type="term" value="P:glycolytic process"/>
    <property type="evidence" value="ECO:0007669"/>
    <property type="project" value="UniProtKB-KW"/>
</dbReference>
<proteinExistence type="inferred from homology"/>
<dbReference type="SUPFAM" id="SSF53254">
    <property type="entry name" value="Phosphoglycerate mutase-like"/>
    <property type="match status" value="1"/>
</dbReference>
<evidence type="ECO:0000256" key="6">
    <source>
        <dbReference type="PIRSR" id="PIRSR613078-2"/>
    </source>
</evidence>
<evidence type="ECO:0000256" key="1">
    <source>
        <dbReference type="ARBA" id="ARBA00006717"/>
    </source>
</evidence>
<dbReference type="PANTHER" id="PTHR11931">
    <property type="entry name" value="PHOSPHOGLYCERATE MUTASE"/>
    <property type="match status" value="1"/>
</dbReference>
<feature type="active site" description="Proton donor/acceptor" evidence="5">
    <location>
        <position position="90"/>
    </location>
</feature>
<comment type="similarity">
    <text evidence="1">Belongs to the phosphoglycerate mutase family. BPG-dependent PGAM subfamily.</text>
</comment>
<feature type="binding site" evidence="6">
    <location>
        <position position="63"/>
    </location>
    <ligand>
        <name>substrate</name>
    </ligand>
</feature>
<evidence type="ECO:0000313" key="8">
    <source>
        <dbReference type="Proteomes" id="UP001154329"/>
    </source>
</evidence>
<keyword evidence="3" id="KW-0324">Glycolysis</keyword>
<dbReference type="SMART" id="SM00855">
    <property type="entry name" value="PGAM"/>
    <property type="match status" value="1"/>
</dbReference>
<keyword evidence="8" id="KW-1185">Reference proteome</keyword>
<dbReference type="GO" id="GO:0016791">
    <property type="term" value="F:phosphatase activity"/>
    <property type="evidence" value="ECO:0007669"/>
    <property type="project" value="UniProtKB-ARBA"/>
</dbReference>
<protein>
    <recommendedName>
        <fullName evidence="2">phosphoglycerate mutase (2,3-diphosphoglycerate-dependent)</fullName>
        <ecNumber evidence="2">5.4.2.11</ecNumber>
    </recommendedName>
</protein>
<dbReference type="Pfam" id="PF00300">
    <property type="entry name" value="His_Phos_1"/>
    <property type="match status" value="1"/>
</dbReference>
<dbReference type="GO" id="GO:0004619">
    <property type="term" value="F:phosphoglycerate mutase activity"/>
    <property type="evidence" value="ECO:0007669"/>
    <property type="project" value="UniProtKB-EC"/>
</dbReference>
<evidence type="ECO:0000256" key="4">
    <source>
        <dbReference type="ARBA" id="ARBA00023235"/>
    </source>
</evidence>
<dbReference type="InterPro" id="IPR029033">
    <property type="entry name" value="His_PPase_superfam"/>
</dbReference>
<name>A0A9P0NJ31_APHGO</name>
<evidence type="ECO:0000256" key="5">
    <source>
        <dbReference type="PIRSR" id="PIRSR613078-1"/>
    </source>
</evidence>
<evidence type="ECO:0000256" key="3">
    <source>
        <dbReference type="ARBA" id="ARBA00023152"/>
    </source>
</evidence>
<accession>A0A9P0NJ31</accession>
<gene>
    <name evidence="7" type="ORF">APHIGO_LOCUS6594</name>
</gene>
<dbReference type="Proteomes" id="UP001154329">
    <property type="component" value="Chromosome 2"/>
</dbReference>
<feature type="binding site" evidence="6">
    <location>
        <begin position="90"/>
        <end position="93"/>
    </location>
    <ligand>
        <name>substrate</name>
    </ligand>
</feature>
<dbReference type="InterPro" id="IPR013078">
    <property type="entry name" value="His_Pase_superF_clade-1"/>
</dbReference>
<dbReference type="NCBIfam" id="TIGR01258">
    <property type="entry name" value="pgm_1"/>
    <property type="match status" value="1"/>
</dbReference>
<feature type="active site" description="Tele-phosphohistidine intermediate" evidence="5">
    <location>
        <position position="12"/>
    </location>
</feature>
<evidence type="ECO:0000256" key="2">
    <source>
        <dbReference type="ARBA" id="ARBA00012028"/>
    </source>
</evidence>
<dbReference type="CDD" id="cd07067">
    <property type="entry name" value="HP_PGM_like"/>
    <property type="match status" value="1"/>
</dbReference>
<reference evidence="7" key="1">
    <citation type="submission" date="2022-02" db="EMBL/GenBank/DDBJ databases">
        <authorList>
            <person name="King R."/>
        </authorList>
    </citation>
    <scope>NUCLEOTIDE SEQUENCE</scope>
</reference>
<feature type="binding site" evidence="6">
    <location>
        <position position="101"/>
    </location>
    <ligand>
        <name>substrate</name>
    </ligand>
</feature>